<reference evidence="1 2" key="1">
    <citation type="journal article" date="2019" name="Int. J. Syst. Evol. Microbiol.">
        <title>The Global Catalogue of Microorganisms (GCM) 10K type strain sequencing project: providing services to taxonomists for standard genome sequencing and annotation.</title>
        <authorList>
            <consortium name="The Broad Institute Genomics Platform"/>
            <consortium name="The Broad Institute Genome Sequencing Center for Infectious Disease"/>
            <person name="Wu L."/>
            <person name="Ma J."/>
        </authorList>
    </citation>
    <scope>NUCLEOTIDE SEQUENCE [LARGE SCALE GENOMIC DNA]</scope>
    <source>
        <strain evidence="1 2">JCM 3325</strain>
    </source>
</reference>
<gene>
    <name evidence="1" type="ORF">GCM10010191_53470</name>
</gene>
<dbReference type="RefSeq" id="WP_344592497.1">
    <property type="nucleotide sequence ID" value="NZ_BAAARW010000020.1"/>
</dbReference>
<sequence length="68" mass="7081">MTVLQLPSSCLGGVEAGLESFDFAEPAVGAGLGDAFAQVLDDLDESWFLAKTSGPWWLNAVGILLGLL</sequence>
<name>A0ABN3JMD0_9ACTN</name>
<keyword evidence="2" id="KW-1185">Reference proteome</keyword>
<dbReference type="EMBL" id="BAAARW010000020">
    <property type="protein sequence ID" value="GAA2432753.1"/>
    <property type="molecule type" value="Genomic_DNA"/>
</dbReference>
<comment type="caution">
    <text evidence="1">The sequence shown here is derived from an EMBL/GenBank/DDBJ whole genome shotgun (WGS) entry which is preliminary data.</text>
</comment>
<accession>A0ABN3JMD0</accession>
<proteinExistence type="predicted"/>
<organism evidence="1 2">
    <name type="scientific">Actinomadura vinacea</name>
    <dbReference type="NCBI Taxonomy" id="115336"/>
    <lineage>
        <taxon>Bacteria</taxon>
        <taxon>Bacillati</taxon>
        <taxon>Actinomycetota</taxon>
        <taxon>Actinomycetes</taxon>
        <taxon>Streptosporangiales</taxon>
        <taxon>Thermomonosporaceae</taxon>
        <taxon>Actinomadura</taxon>
    </lineage>
</organism>
<evidence type="ECO:0000313" key="2">
    <source>
        <dbReference type="Proteomes" id="UP001501231"/>
    </source>
</evidence>
<protein>
    <submittedName>
        <fullName evidence="1">Uncharacterized protein</fullName>
    </submittedName>
</protein>
<evidence type="ECO:0000313" key="1">
    <source>
        <dbReference type="EMBL" id="GAA2432753.1"/>
    </source>
</evidence>
<dbReference type="Proteomes" id="UP001501231">
    <property type="component" value="Unassembled WGS sequence"/>
</dbReference>